<name>A0A545AV71_9ACTN</name>
<dbReference type="SUPFAM" id="SSF50249">
    <property type="entry name" value="Nucleic acid-binding proteins"/>
    <property type="match status" value="1"/>
</dbReference>
<dbReference type="EMBL" id="VIRS01000006">
    <property type="protein sequence ID" value="TQS45171.1"/>
    <property type="molecule type" value="Genomic_DNA"/>
</dbReference>
<dbReference type="GO" id="GO:0003677">
    <property type="term" value="F:DNA binding"/>
    <property type="evidence" value="ECO:0007669"/>
    <property type="project" value="UniProtKB-KW"/>
</dbReference>
<dbReference type="InParanoid" id="A0A545AV71"/>
<accession>A0A545AV71</accession>
<dbReference type="PANTHER" id="PTHR34075:SF5">
    <property type="entry name" value="BLR3430 PROTEIN"/>
    <property type="match status" value="1"/>
</dbReference>
<evidence type="ECO:0000259" key="1">
    <source>
        <dbReference type="Pfam" id="PF01796"/>
    </source>
</evidence>
<dbReference type="RefSeq" id="WP_142704621.1">
    <property type="nucleotide sequence ID" value="NZ_VIRS01000006.1"/>
</dbReference>
<dbReference type="InterPro" id="IPR002878">
    <property type="entry name" value="ChsH2_C"/>
</dbReference>
<evidence type="ECO:0000259" key="2">
    <source>
        <dbReference type="Pfam" id="PF12172"/>
    </source>
</evidence>
<feature type="domain" description="ChsH2 C-terminal OB-fold" evidence="1">
    <location>
        <begin position="51"/>
        <end position="117"/>
    </location>
</feature>
<feature type="domain" description="ChsH2 rubredoxin-like zinc ribbon" evidence="2">
    <location>
        <begin position="14"/>
        <end position="39"/>
    </location>
</feature>
<dbReference type="Proteomes" id="UP000317982">
    <property type="component" value="Unassembled WGS sequence"/>
</dbReference>
<comment type="caution">
    <text evidence="3">The sequence shown here is derived from an EMBL/GenBank/DDBJ whole genome shotgun (WGS) entry which is preliminary data.</text>
</comment>
<proteinExistence type="predicted"/>
<dbReference type="InterPro" id="IPR052513">
    <property type="entry name" value="Thioester_dehydratase-like"/>
</dbReference>
<dbReference type="Pfam" id="PF12172">
    <property type="entry name" value="zf-ChsH2"/>
    <property type="match status" value="1"/>
</dbReference>
<evidence type="ECO:0000313" key="4">
    <source>
        <dbReference type="Proteomes" id="UP000317982"/>
    </source>
</evidence>
<dbReference type="InterPro" id="IPR012340">
    <property type="entry name" value="NA-bd_OB-fold"/>
</dbReference>
<keyword evidence="3" id="KW-0238">DNA-binding</keyword>
<organism evidence="3 4">
    <name type="scientific">Cryptosporangium phraense</name>
    <dbReference type="NCBI Taxonomy" id="2593070"/>
    <lineage>
        <taxon>Bacteria</taxon>
        <taxon>Bacillati</taxon>
        <taxon>Actinomycetota</taxon>
        <taxon>Actinomycetes</taxon>
        <taxon>Cryptosporangiales</taxon>
        <taxon>Cryptosporangiaceae</taxon>
        <taxon>Cryptosporangium</taxon>
    </lineage>
</organism>
<reference evidence="3 4" key="1">
    <citation type="submission" date="2019-07" db="EMBL/GenBank/DDBJ databases">
        <title>Cryptosporangium phraense sp. nov., isolated from plant litter.</title>
        <authorList>
            <person name="Suriyachadkun C."/>
        </authorList>
    </citation>
    <scope>NUCLEOTIDE SEQUENCE [LARGE SCALE GENOMIC DNA]</scope>
    <source>
        <strain evidence="3 4">A-T 5661</strain>
    </source>
</reference>
<dbReference type="AlphaFoldDB" id="A0A545AV71"/>
<gene>
    <name evidence="3" type="ORF">FL583_11505</name>
</gene>
<dbReference type="OrthoDB" id="7470921at2"/>
<dbReference type="PANTHER" id="PTHR34075">
    <property type="entry name" value="BLR3430 PROTEIN"/>
    <property type="match status" value="1"/>
</dbReference>
<protein>
    <submittedName>
        <fullName evidence="3">DNA-binding protein</fullName>
    </submittedName>
</protein>
<evidence type="ECO:0000313" key="3">
    <source>
        <dbReference type="EMBL" id="TQS45171.1"/>
    </source>
</evidence>
<dbReference type="Pfam" id="PF01796">
    <property type="entry name" value="OB_ChsH2_C"/>
    <property type="match status" value="1"/>
</dbReference>
<sequence length="135" mass="15168">MPLPEPTPDTQRYWDGAAAGELWIQRCLSTGRFFFYPRHSSPFVIGGAVEWIRASGRAHLYSYNIVHRPAPAFADRGPYALAVVELEEGPRMMTNIVGVANTPENLQLDMPLEVAFEARGELALPVFRPAEKDRR</sequence>
<dbReference type="InterPro" id="IPR022002">
    <property type="entry name" value="ChsH2_Znr"/>
</dbReference>
<keyword evidence="4" id="KW-1185">Reference proteome</keyword>